<name>A0AB39HGH1_9VIBR</name>
<proteinExistence type="predicted"/>
<dbReference type="EMBL" id="CP162602">
    <property type="protein sequence ID" value="XDK26982.1"/>
    <property type="molecule type" value="Genomic_DNA"/>
</dbReference>
<gene>
    <name evidence="1" type="ORF">AB0763_14495</name>
</gene>
<evidence type="ECO:0000313" key="1">
    <source>
        <dbReference type="EMBL" id="XDK26982.1"/>
    </source>
</evidence>
<geneLocation type="plasmid" evidence="1">
    <name>p-HB236076</name>
</geneLocation>
<accession>A0AB39HGH1</accession>
<organism evidence="1">
    <name type="scientific">Vibrio sp. HB236076</name>
    <dbReference type="NCBI Taxonomy" id="3232307"/>
    <lineage>
        <taxon>Bacteria</taxon>
        <taxon>Pseudomonadati</taxon>
        <taxon>Pseudomonadota</taxon>
        <taxon>Gammaproteobacteria</taxon>
        <taxon>Vibrionales</taxon>
        <taxon>Vibrionaceae</taxon>
        <taxon>Vibrio</taxon>
    </lineage>
</organism>
<reference evidence="1" key="1">
    <citation type="submission" date="2024-07" db="EMBL/GenBank/DDBJ databases">
        <title>Genome Analysis of a Potential Novel Vibrio Species Secreting pH- and Thermo-stable Alginate Lyase and its Application in Producing Alginate Oligosaccharides.</title>
        <authorList>
            <person name="Huang H."/>
            <person name="Bao K."/>
        </authorList>
    </citation>
    <scope>NUCLEOTIDE SEQUENCE</scope>
    <source>
        <strain evidence="1">HB236076</strain>
        <plasmid evidence="1">p-HB236076</plasmid>
    </source>
</reference>
<dbReference type="AlphaFoldDB" id="A0AB39HGH1"/>
<keyword evidence="1" id="KW-0614">Plasmid</keyword>
<dbReference type="RefSeq" id="WP_306099896.1">
    <property type="nucleotide sequence ID" value="NZ_CP162602.1"/>
</dbReference>
<dbReference type="KEGG" id="vih:AB0763_14495"/>
<protein>
    <submittedName>
        <fullName evidence="1">Uncharacterized protein</fullName>
    </submittedName>
</protein>
<sequence length="65" mass="7587">MFCLQQEQLNWSAHIEQLNSDILKRHIFPKLYSKQHNLEFTFSESTQMGNILSATGVKLGFFKLV</sequence>